<evidence type="ECO:0000259" key="1">
    <source>
        <dbReference type="PROSITE" id="PS51934"/>
    </source>
</evidence>
<protein>
    <submittedName>
        <fullName evidence="2">NC domain-containing protein-related</fullName>
    </submittedName>
</protein>
<dbReference type="InterPro" id="IPR007053">
    <property type="entry name" value="LRAT_dom"/>
</dbReference>
<proteinExistence type="predicted"/>
<dbReference type="Pfam" id="PF04970">
    <property type="entry name" value="LRAT"/>
    <property type="match status" value="1"/>
</dbReference>
<dbReference type="eggNOG" id="ENOG502QSKS">
    <property type="taxonomic scope" value="Eukaryota"/>
</dbReference>
<reference evidence="2" key="1">
    <citation type="submission" date="2015-12" db="EMBL/GenBank/DDBJ databases">
        <title>Update maize B73 reference genome by single molecule sequencing technologies.</title>
        <authorList>
            <consortium name="Maize Genome Sequencing Project"/>
            <person name="Ware D."/>
        </authorList>
    </citation>
    <scope>NUCLEOTIDE SEQUENCE</scope>
    <source>
        <tissue evidence="2">Seedling</tissue>
    </source>
</reference>
<dbReference type="OMA" id="VIHFMGV"/>
<evidence type="ECO:0000313" key="2">
    <source>
        <dbReference type="EMBL" id="AQL05147.1"/>
    </source>
</evidence>
<gene>
    <name evidence="2" type="ORF">ZEAMMB73_Zm00001d046887</name>
</gene>
<dbReference type="EMBL" id="CM000785">
    <property type="protein sequence ID" value="AQL05147.1"/>
    <property type="molecule type" value="Genomic_DNA"/>
</dbReference>
<dbReference type="InParanoid" id="A0A1D6P5C1"/>
<feature type="domain" description="LRAT" evidence="1">
    <location>
        <begin position="24"/>
        <end position="168"/>
    </location>
</feature>
<sequence>MEEDRGVTVLSSRIERWQLRRGDHIYAWRTGYSHHGIYESDEKVIHFTSASAQSSGFFSSSSSAAFSSHSKCREAMRGGGVVVCCLDCFLEGDNLCLFAYSVSMAFAALSNIGAQDTCSVVDEDPPDTVLRRANDFLDYGGFRSYNVAGNNCFHFAYYCKTGREYLSPQVVLSILAYVITYVILSKDIEKGYCEGSLARTSICLFYALRKFIYSS</sequence>
<organism evidence="2">
    <name type="scientific">Zea mays</name>
    <name type="common">Maize</name>
    <dbReference type="NCBI Taxonomy" id="4577"/>
    <lineage>
        <taxon>Eukaryota</taxon>
        <taxon>Viridiplantae</taxon>
        <taxon>Streptophyta</taxon>
        <taxon>Embryophyta</taxon>
        <taxon>Tracheophyta</taxon>
        <taxon>Spermatophyta</taxon>
        <taxon>Magnoliopsida</taxon>
        <taxon>Liliopsida</taxon>
        <taxon>Poales</taxon>
        <taxon>Poaceae</taxon>
        <taxon>PACMAD clade</taxon>
        <taxon>Panicoideae</taxon>
        <taxon>Andropogonodae</taxon>
        <taxon>Andropogoneae</taxon>
        <taxon>Tripsacinae</taxon>
        <taxon>Zea</taxon>
    </lineage>
</organism>
<dbReference type="AlphaFoldDB" id="A0A1D6P5C1"/>
<dbReference type="STRING" id="4577.A0A1D6P5C1"/>
<dbReference type="PANTHER" id="PTHR46137">
    <property type="entry name" value="OS05G0310600 PROTEIN"/>
    <property type="match status" value="1"/>
</dbReference>
<dbReference type="ExpressionAtlas" id="A0A1D6P5C1">
    <property type="expression patterns" value="baseline and differential"/>
</dbReference>
<dbReference type="PaxDb" id="4577-GRMZM2G384661_P01"/>
<dbReference type="Gene3D" id="3.90.1720.10">
    <property type="entry name" value="endopeptidase domain like (from Nostoc punctiforme)"/>
    <property type="match status" value="1"/>
</dbReference>
<dbReference type="PROSITE" id="PS51934">
    <property type="entry name" value="LRAT"/>
    <property type="match status" value="1"/>
</dbReference>
<name>A0A1D6P5C1_MAIZE</name>
<accession>A0A1D6P5C1</accession>
<dbReference type="PANTHER" id="PTHR46137:SF11">
    <property type="entry name" value="LRAT DOMAIN-CONTAINING PROTEIN"/>
    <property type="match status" value="1"/>
</dbReference>